<gene>
    <name evidence="10" type="ORF">NQ318_013073</name>
</gene>
<dbReference type="PRINTS" id="PR00443">
    <property type="entry name" value="GPROTEINAS"/>
</dbReference>
<keyword evidence="9" id="KW-1003">Cell membrane</keyword>
<dbReference type="CDD" id="cd00066">
    <property type="entry name" value="G-alpha"/>
    <property type="match status" value="1"/>
</dbReference>
<comment type="caution">
    <text evidence="10">The sequence shown here is derived from an EMBL/GenBank/DDBJ whole genome shotgun (WGS) entry which is preliminary data.</text>
</comment>
<evidence type="ECO:0000256" key="6">
    <source>
        <dbReference type="ARBA" id="ARBA00023224"/>
    </source>
</evidence>
<dbReference type="InterPro" id="IPR027417">
    <property type="entry name" value="P-loop_NTPase"/>
</dbReference>
<dbReference type="InterPro" id="IPR001019">
    <property type="entry name" value="Gprotein_alpha_su"/>
</dbReference>
<dbReference type="GO" id="GO:0031683">
    <property type="term" value="F:G-protein beta/gamma-subunit complex binding"/>
    <property type="evidence" value="ECO:0007669"/>
    <property type="project" value="UniProtKB-UniRule"/>
</dbReference>
<dbReference type="GO" id="GO:0005834">
    <property type="term" value="C:heterotrimeric G-protein complex"/>
    <property type="evidence" value="ECO:0007669"/>
    <property type="project" value="UniProtKB-UniRule"/>
</dbReference>
<dbReference type="InterPro" id="IPR011025">
    <property type="entry name" value="GproteinA_insert"/>
</dbReference>
<accession>A0AAV8Y1X2</accession>
<comment type="function">
    <text evidence="9">Guanine nucleotide-binding proteins (G proteins) function as transducers in numerous signaling pathways controlled by G protein-coupled receptors (GPCRs).</text>
</comment>
<evidence type="ECO:0000256" key="3">
    <source>
        <dbReference type="ARBA" id="ARBA00022741"/>
    </source>
</evidence>
<proteinExistence type="inferred from homology"/>
<keyword evidence="5 7" id="KW-0342">GTP-binding</keyword>
<dbReference type="GO" id="GO:0007191">
    <property type="term" value="P:adenylate cyclase-activating dopamine receptor signaling pathway"/>
    <property type="evidence" value="ECO:0007669"/>
    <property type="project" value="TreeGrafter"/>
</dbReference>
<dbReference type="SUPFAM" id="SSF52540">
    <property type="entry name" value="P-loop containing nucleoside triphosphate hydrolases"/>
    <property type="match status" value="1"/>
</dbReference>
<comment type="similarity">
    <text evidence="1 9">Belongs to the G-alpha family. G(s) subfamily.</text>
</comment>
<evidence type="ECO:0000256" key="1">
    <source>
        <dbReference type="ARBA" id="ARBA00007172"/>
    </source>
</evidence>
<name>A0AAV8Y1X2_9CUCU</name>
<dbReference type="PRINTS" id="PR00318">
    <property type="entry name" value="GPROTEINA"/>
</dbReference>
<evidence type="ECO:0000313" key="11">
    <source>
        <dbReference type="Proteomes" id="UP001162162"/>
    </source>
</evidence>
<dbReference type="Gene3D" id="3.40.50.300">
    <property type="entry name" value="P-loop containing nucleotide triphosphate hydrolases"/>
    <property type="match status" value="1"/>
</dbReference>
<dbReference type="GO" id="GO:0003924">
    <property type="term" value="F:GTPase activity"/>
    <property type="evidence" value="ECO:0007669"/>
    <property type="project" value="UniProtKB-UniRule"/>
</dbReference>
<sequence>MVCGSGSRRQVDEDDKLYTKKFNQTTKLLLLGTGESGKTTIIKQMKILHINGFSNEERMEKIPFIKQNIHESIYDIVYNMDKINPPVQINSEESRKSIEFILNLGHDEPKEYVPEYFDHVKIAWADEGVQEAYERSNEYQLIDSAAQKPDYVPTTQDILFCRTMTVSISKIEFEVPISMKYGGGIAEFWMYDVGGQRGQRKKWIQVFDGIQAILFLIAASDFDQTLREDENVNRLKEAFTLFTDIYRSKFVRDAGLIVFLNKQDLLKQKIDKGRRIENYFPEYSTYKATDAGASHGNEYDRARFFFKQKILDLAKAPVTVEQIGFVPGKNIHELLPPRNIYIHFTIATDTDNIRRVFESVQEIILKNILDVALPLY</sequence>
<dbReference type="PROSITE" id="PS51882">
    <property type="entry name" value="G_ALPHA"/>
    <property type="match status" value="1"/>
</dbReference>
<dbReference type="GO" id="GO:0007606">
    <property type="term" value="P:sensory perception of chemical stimulus"/>
    <property type="evidence" value="ECO:0007669"/>
    <property type="project" value="TreeGrafter"/>
</dbReference>
<reference evidence="10" key="1">
    <citation type="journal article" date="2023" name="Insect Mol. Biol.">
        <title>Genome sequencing provides insights into the evolution of gene families encoding plant cell wall-degrading enzymes in longhorned beetles.</title>
        <authorList>
            <person name="Shin N.R."/>
            <person name="Okamura Y."/>
            <person name="Kirsch R."/>
            <person name="Pauchet Y."/>
        </authorList>
    </citation>
    <scope>NUCLEOTIDE SEQUENCE</scope>
    <source>
        <strain evidence="10">AMC_N1</strain>
    </source>
</reference>
<dbReference type="EMBL" id="JAPWTK010000233">
    <property type="protein sequence ID" value="KAJ8944925.1"/>
    <property type="molecule type" value="Genomic_DNA"/>
</dbReference>
<dbReference type="Proteomes" id="UP001162162">
    <property type="component" value="Unassembled WGS sequence"/>
</dbReference>
<organism evidence="10 11">
    <name type="scientific">Aromia moschata</name>
    <dbReference type="NCBI Taxonomy" id="1265417"/>
    <lineage>
        <taxon>Eukaryota</taxon>
        <taxon>Metazoa</taxon>
        <taxon>Ecdysozoa</taxon>
        <taxon>Arthropoda</taxon>
        <taxon>Hexapoda</taxon>
        <taxon>Insecta</taxon>
        <taxon>Pterygota</taxon>
        <taxon>Neoptera</taxon>
        <taxon>Endopterygota</taxon>
        <taxon>Coleoptera</taxon>
        <taxon>Polyphaga</taxon>
        <taxon>Cucujiformia</taxon>
        <taxon>Chrysomeloidea</taxon>
        <taxon>Cerambycidae</taxon>
        <taxon>Cerambycinae</taxon>
        <taxon>Callichromatini</taxon>
        <taxon>Aromia</taxon>
    </lineage>
</organism>
<evidence type="ECO:0000256" key="4">
    <source>
        <dbReference type="ARBA" id="ARBA00022842"/>
    </source>
</evidence>
<dbReference type="AlphaFoldDB" id="A0AAV8Y1X2"/>
<keyword evidence="2 8" id="KW-0479">Metal-binding</keyword>
<feature type="binding site" evidence="7">
    <location>
        <begin position="35"/>
        <end position="40"/>
    </location>
    <ligand>
        <name>GTP</name>
        <dbReference type="ChEBI" id="CHEBI:37565"/>
    </ligand>
</feature>
<dbReference type="SUPFAM" id="SSF47895">
    <property type="entry name" value="Transducin (alpha subunit), insertion domain"/>
    <property type="match status" value="1"/>
</dbReference>
<feature type="binding site" evidence="7">
    <location>
        <begin position="261"/>
        <end position="264"/>
    </location>
    <ligand>
        <name>GTP</name>
        <dbReference type="ChEBI" id="CHEBI:37565"/>
    </ligand>
</feature>
<dbReference type="PANTHER" id="PTHR10218:SF367">
    <property type="entry name" value="GUANINE NUCLEOTIDE-BINDING PROTEIN G(F) SUBUNIT ALPHA"/>
    <property type="match status" value="1"/>
</dbReference>
<evidence type="ECO:0000256" key="7">
    <source>
        <dbReference type="PIRSR" id="PIRSR601019-1"/>
    </source>
</evidence>
<keyword evidence="4 8" id="KW-0460">Magnesium</keyword>
<dbReference type="SMART" id="SM00275">
    <property type="entry name" value="G_alpha"/>
    <property type="match status" value="1"/>
</dbReference>
<comment type="subunit">
    <text evidence="9">G proteins are composed of 3 units; alpha, beta and gamma. The alpha chain contains the guanine nucleotide binding site.</text>
</comment>
<evidence type="ECO:0000256" key="8">
    <source>
        <dbReference type="PIRSR" id="PIRSR601019-2"/>
    </source>
</evidence>
<keyword evidence="6 9" id="KW-0807">Transducer</keyword>
<keyword evidence="3 7" id="KW-0547">Nucleotide-binding</keyword>
<feature type="binding site" evidence="7">
    <location>
        <begin position="143"/>
        <end position="144"/>
    </location>
    <ligand>
        <name>GTP</name>
        <dbReference type="ChEBI" id="CHEBI:37565"/>
    </ligand>
</feature>
<dbReference type="GO" id="GO:0001664">
    <property type="term" value="F:G protein-coupled receptor binding"/>
    <property type="evidence" value="ECO:0007669"/>
    <property type="project" value="TreeGrafter"/>
</dbReference>
<keyword evidence="11" id="KW-1185">Reference proteome</keyword>
<dbReference type="InterPro" id="IPR000367">
    <property type="entry name" value="Gprotein_alpha_S"/>
</dbReference>
<dbReference type="Pfam" id="PF00503">
    <property type="entry name" value="G-alpha"/>
    <property type="match status" value="1"/>
</dbReference>
<feature type="binding site" evidence="8">
    <location>
        <position position="165"/>
    </location>
    <ligand>
        <name>Mg(2+)</name>
        <dbReference type="ChEBI" id="CHEBI:18420"/>
    </ligand>
</feature>
<comment type="subcellular location">
    <subcellularLocation>
        <location evidence="9">Cell membrane</location>
    </subcellularLocation>
</comment>
<feature type="binding site" evidence="8">
    <location>
        <position position="39"/>
    </location>
    <ligand>
        <name>Mg(2+)</name>
        <dbReference type="ChEBI" id="CHEBI:18420"/>
    </ligand>
</feature>
<dbReference type="Gene3D" id="1.10.400.10">
    <property type="entry name" value="GI Alpha 1, domain 2-like"/>
    <property type="match status" value="1"/>
</dbReference>
<evidence type="ECO:0000313" key="10">
    <source>
        <dbReference type="EMBL" id="KAJ8944925.1"/>
    </source>
</evidence>
<dbReference type="GO" id="GO:0005525">
    <property type="term" value="F:GTP binding"/>
    <property type="evidence" value="ECO:0007669"/>
    <property type="project" value="UniProtKB-UniRule"/>
</dbReference>
<evidence type="ECO:0000256" key="2">
    <source>
        <dbReference type="ARBA" id="ARBA00022723"/>
    </source>
</evidence>
<keyword evidence="9" id="KW-0472">Membrane</keyword>
<dbReference type="GO" id="GO:0046872">
    <property type="term" value="F:metal ion binding"/>
    <property type="evidence" value="ECO:0007669"/>
    <property type="project" value="UniProtKB-UniRule"/>
</dbReference>
<dbReference type="GO" id="GO:0005737">
    <property type="term" value="C:cytoplasm"/>
    <property type="evidence" value="ECO:0007669"/>
    <property type="project" value="TreeGrafter"/>
</dbReference>
<evidence type="ECO:0000256" key="9">
    <source>
        <dbReference type="RuleBase" id="RU369121"/>
    </source>
</evidence>
<evidence type="ECO:0000256" key="5">
    <source>
        <dbReference type="ARBA" id="ARBA00023134"/>
    </source>
</evidence>
<dbReference type="PANTHER" id="PTHR10218">
    <property type="entry name" value="GTP-BINDING PROTEIN ALPHA SUBUNIT"/>
    <property type="match status" value="1"/>
</dbReference>
<feature type="binding site" evidence="7">
    <location>
        <begin position="159"/>
        <end position="165"/>
    </location>
    <ligand>
        <name>GTP</name>
        <dbReference type="ChEBI" id="CHEBI:37565"/>
    </ligand>
</feature>
<protein>
    <recommendedName>
        <fullName evidence="9">Guanine nucleotide-binding protein G(s) subunit alpha</fullName>
    </recommendedName>
    <alternativeName>
        <fullName evidence="9">Adenylate cyclase-stimulating G alpha protein</fullName>
    </alternativeName>
</protein>
<feature type="binding site" evidence="7">
    <location>
        <begin position="192"/>
        <end position="196"/>
    </location>
    <ligand>
        <name>GTP</name>
        <dbReference type="ChEBI" id="CHEBI:37565"/>
    </ligand>
</feature>
<feature type="binding site" evidence="7">
    <location>
        <position position="347"/>
    </location>
    <ligand>
        <name>GTP</name>
        <dbReference type="ChEBI" id="CHEBI:37565"/>
    </ligand>
</feature>